<evidence type="ECO:0000313" key="1">
    <source>
        <dbReference type="EMBL" id="RFM23453.1"/>
    </source>
</evidence>
<sequence length="62" mass="6885">MAELGCLKLQRICSIGKIYLLLLRTSMQHPCGTKGNHLSVSRRVAKVIIFVMQGKSASTHIF</sequence>
<organism evidence="1 2">
    <name type="scientific">Candidatus Thermochlorobacter aerophilus</name>
    <dbReference type="NCBI Taxonomy" id="1868324"/>
    <lineage>
        <taxon>Bacteria</taxon>
        <taxon>Pseudomonadati</taxon>
        <taxon>Chlorobiota</taxon>
        <taxon>Chlorobiia</taxon>
        <taxon>Chlorobiales</taxon>
        <taxon>Candidatus Thermochlorobacteriaceae</taxon>
        <taxon>Candidatus Thermochlorobacter</taxon>
    </lineage>
</organism>
<comment type="caution">
    <text evidence="1">The sequence shown here is derived from an EMBL/GenBank/DDBJ whole genome shotgun (WGS) entry which is preliminary data.</text>
</comment>
<protein>
    <submittedName>
        <fullName evidence="1">Uncharacterized protein</fullName>
    </submittedName>
</protein>
<dbReference type="AlphaFoldDB" id="A0A395LY20"/>
<gene>
    <name evidence="1" type="ORF">D0433_11010</name>
</gene>
<reference evidence="1 2" key="1">
    <citation type="journal article" date="2011" name="ISME J.">
        <title>Community ecology of hot spring cyanobacterial mats: predominant populations and their functional potential.</title>
        <authorList>
            <person name="Klatt C.G."/>
            <person name="Wood J.M."/>
            <person name="Rusch D.B."/>
            <person name="Bateson M.M."/>
            <person name="Hamamura N."/>
            <person name="Heidelberg J.F."/>
            <person name="Grossman A.R."/>
            <person name="Bhaya D."/>
            <person name="Cohan F.M."/>
            <person name="Kuhl M."/>
            <person name="Bryant D.A."/>
            <person name="Ward D.M."/>
        </authorList>
    </citation>
    <scope>NUCLEOTIDE SEQUENCE [LARGE SCALE GENOMIC DNA]</scope>
    <source>
        <strain evidence="1">OS</strain>
    </source>
</reference>
<proteinExistence type="predicted"/>
<dbReference type="EMBL" id="PHFL01000065">
    <property type="protein sequence ID" value="RFM23453.1"/>
    <property type="molecule type" value="Genomic_DNA"/>
</dbReference>
<name>A0A395LY20_9BACT</name>
<dbReference type="Proteomes" id="UP000266389">
    <property type="component" value="Unassembled WGS sequence"/>
</dbReference>
<evidence type="ECO:0000313" key="2">
    <source>
        <dbReference type="Proteomes" id="UP000266389"/>
    </source>
</evidence>
<accession>A0A395LY20</accession>